<gene>
    <name evidence="7" type="ORF">BJ983_000523</name>
</gene>
<dbReference type="GO" id="GO:0003677">
    <property type="term" value="F:DNA binding"/>
    <property type="evidence" value="ECO:0007669"/>
    <property type="project" value="UniProtKB-UniRule"/>
</dbReference>
<dbReference type="Gene3D" id="1.10.357.10">
    <property type="entry name" value="Tetracycline Repressor, domain 2"/>
    <property type="match status" value="1"/>
</dbReference>
<evidence type="ECO:0000256" key="2">
    <source>
        <dbReference type="ARBA" id="ARBA00023125"/>
    </source>
</evidence>
<feature type="DNA-binding region" description="H-T-H motif" evidence="4">
    <location>
        <begin position="51"/>
        <end position="70"/>
    </location>
</feature>
<evidence type="ECO:0000313" key="7">
    <source>
        <dbReference type="EMBL" id="NYD34421.1"/>
    </source>
</evidence>
<dbReference type="PROSITE" id="PS50977">
    <property type="entry name" value="HTH_TETR_2"/>
    <property type="match status" value="1"/>
</dbReference>
<keyword evidence="8" id="KW-1185">Reference proteome</keyword>
<proteinExistence type="predicted"/>
<reference evidence="7 8" key="1">
    <citation type="submission" date="2020-07" db="EMBL/GenBank/DDBJ databases">
        <title>Sequencing the genomes of 1000 actinobacteria strains.</title>
        <authorList>
            <person name="Klenk H.-P."/>
        </authorList>
    </citation>
    <scope>NUCLEOTIDE SEQUENCE [LARGE SCALE GENOMIC DNA]</scope>
    <source>
        <strain evidence="7 8">DSM 45772</strain>
    </source>
</reference>
<keyword evidence="2 4" id="KW-0238">DNA-binding</keyword>
<dbReference type="Proteomes" id="UP000535890">
    <property type="component" value="Unassembled WGS sequence"/>
</dbReference>
<dbReference type="InterPro" id="IPR040611">
    <property type="entry name" value="AlkX_C"/>
</dbReference>
<evidence type="ECO:0000256" key="5">
    <source>
        <dbReference type="SAM" id="MobiDB-lite"/>
    </source>
</evidence>
<dbReference type="AlphaFoldDB" id="A0A7Y9DRZ5"/>
<dbReference type="SUPFAM" id="SSF46689">
    <property type="entry name" value="Homeodomain-like"/>
    <property type="match status" value="1"/>
</dbReference>
<sequence>MTRPATRPAPAPLRGHPAPRGLREEFRETLRERVLETASAAASEQGWGQVRMSDLARRSGVSRSAIHREFGDKEAVADALVAHESDRVIAEVGQALIDAPDWRAGLTAALRTTMAARENHPLIETVLTAAHDDLSLLPQLTTGSSAIIARARLLLATWLRGHLPRLPRPLLDDAADVLVRAALSHLAAPDTDRELTVARLQRLAVRLLDPR</sequence>
<organism evidence="7 8">
    <name type="scientific">Actinomycetospora corticicola</name>
    <dbReference type="NCBI Taxonomy" id="663602"/>
    <lineage>
        <taxon>Bacteria</taxon>
        <taxon>Bacillati</taxon>
        <taxon>Actinomycetota</taxon>
        <taxon>Actinomycetes</taxon>
        <taxon>Pseudonocardiales</taxon>
        <taxon>Pseudonocardiaceae</taxon>
        <taxon>Actinomycetospora</taxon>
    </lineage>
</organism>
<dbReference type="RefSeq" id="WP_179792375.1">
    <property type="nucleotide sequence ID" value="NZ_BAABHP010000026.1"/>
</dbReference>
<protein>
    <submittedName>
        <fullName evidence="7">AcrR family transcriptional regulator</fullName>
    </submittedName>
</protein>
<dbReference type="InterPro" id="IPR009057">
    <property type="entry name" value="Homeodomain-like_sf"/>
</dbReference>
<name>A0A7Y9DRZ5_9PSEU</name>
<feature type="region of interest" description="Disordered" evidence="5">
    <location>
        <begin position="1"/>
        <end position="22"/>
    </location>
</feature>
<dbReference type="PANTHER" id="PTHR47506">
    <property type="entry name" value="TRANSCRIPTIONAL REGULATORY PROTEIN"/>
    <property type="match status" value="1"/>
</dbReference>
<evidence type="ECO:0000256" key="4">
    <source>
        <dbReference type="PROSITE-ProRule" id="PRU00335"/>
    </source>
</evidence>
<evidence type="ECO:0000313" key="8">
    <source>
        <dbReference type="Proteomes" id="UP000535890"/>
    </source>
</evidence>
<dbReference type="PRINTS" id="PR00455">
    <property type="entry name" value="HTHTETR"/>
</dbReference>
<evidence type="ECO:0000256" key="1">
    <source>
        <dbReference type="ARBA" id="ARBA00023015"/>
    </source>
</evidence>
<keyword evidence="3" id="KW-0804">Transcription</keyword>
<dbReference type="EMBL" id="JACCBN010000001">
    <property type="protein sequence ID" value="NYD34421.1"/>
    <property type="molecule type" value="Genomic_DNA"/>
</dbReference>
<comment type="caution">
    <text evidence="7">The sequence shown here is derived from an EMBL/GenBank/DDBJ whole genome shotgun (WGS) entry which is preliminary data.</text>
</comment>
<accession>A0A7Y9DRZ5</accession>
<dbReference type="Pfam" id="PF00440">
    <property type="entry name" value="TetR_N"/>
    <property type="match status" value="1"/>
</dbReference>
<evidence type="ECO:0000259" key="6">
    <source>
        <dbReference type="PROSITE" id="PS50977"/>
    </source>
</evidence>
<dbReference type="PANTHER" id="PTHR47506:SF1">
    <property type="entry name" value="HTH-TYPE TRANSCRIPTIONAL REGULATOR YJDC"/>
    <property type="match status" value="1"/>
</dbReference>
<feature type="domain" description="HTH tetR-type" evidence="6">
    <location>
        <begin position="28"/>
        <end position="88"/>
    </location>
</feature>
<keyword evidence="1" id="KW-0805">Transcription regulation</keyword>
<evidence type="ECO:0000256" key="3">
    <source>
        <dbReference type="ARBA" id="ARBA00023163"/>
    </source>
</evidence>
<dbReference type="Pfam" id="PF18556">
    <property type="entry name" value="TetR_C_35"/>
    <property type="match status" value="1"/>
</dbReference>
<dbReference type="InterPro" id="IPR001647">
    <property type="entry name" value="HTH_TetR"/>
</dbReference>